<dbReference type="STRING" id="37928.SAMN04489742_2889"/>
<evidence type="ECO:0000313" key="2">
    <source>
        <dbReference type="EMBL" id="SDQ86947.1"/>
    </source>
</evidence>
<dbReference type="GO" id="GO:0016853">
    <property type="term" value="F:isomerase activity"/>
    <property type="evidence" value="ECO:0007669"/>
    <property type="project" value="UniProtKB-KW"/>
</dbReference>
<dbReference type="Gene3D" id="1.20.120.450">
    <property type="entry name" value="dinb family like domain"/>
    <property type="match status" value="1"/>
</dbReference>
<evidence type="ECO:0000313" key="3">
    <source>
        <dbReference type="Proteomes" id="UP000181917"/>
    </source>
</evidence>
<protein>
    <submittedName>
        <fullName evidence="2">Mycothiol maleylpyruvate isomerase N-terminal domain-containing protein</fullName>
    </submittedName>
</protein>
<dbReference type="InterPro" id="IPR024344">
    <property type="entry name" value="MDMPI_metal-binding"/>
</dbReference>
<keyword evidence="3" id="KW-1185">Reference proteome</keyword>
<dbReference type="AlphaFoldDB" id="A0A1H1EDY7"/>
<keyword evidence="2" id="KW-0413">Isomerase</keyword>
<gene>
    <name evidence="2" type="ORF">SAMN04489742_2889</name>
</gene>
<name>A0A1H1EDY7_9MICC</name>
<feature type="domain" description="Mycothiol-dependent maleylpyruvate isomerase metal-binding" evidence="1">
    <location>
        <begin position="7"/>
        <end position="145"/>
    </location>
</feature>
<dbReference type="Proteomes" id="UP000181917">
    <property type="component" value="Unassembled WGS sequence"/>
</dbReference>
<accession>A0A1H1EDY7</accession>
<sequence>MPTADDLRAVADDALDHLAALPDPAWEQPAYGLEWNCRDTAAHLMDDFGFYAMQLAGRNPPQDDYVVLQDPPPWRQGSPEILFWPDPATGTAGIISCLDATAGLLCAVVAVAPPGKRGYHPAGISDASGFAAMGITEAALHAYDILAAHGIGYEADGGIIGTVLDRLFPGAARTSEPWQDLLRASGRTAETRGRAWRWDSSVH</sequence>
<dbReference type="Pfam" id="PF11716">
    <property type="entry name" value="MDMPI_N"/>
    <property type="match status" value="1"/>
</dbReference>
<evidence type="ECO:0000259" key="1">
    <source>
        <dbReference type="Pfam" id="PF11716"/>
    </source>
</evidence>
<dbReference type="InterPro" id="IPR034660">
    <property type="entry name" value="DinB/YfiT-like"/>
</dbReference>
<dbReference type="EMBL" id="FNKH01000002">
    <property type="protein sequence ID" value="SDQ86947.1"/>
    <property type="molecule type" value="Genomic_DNA"/>
</dbReference>
<proteinExistence type="predicted"/>
<organism evidence="2 3">
    <name type="scientific">Crystallibacter crystallopoietes</name>
    <dbReference type="NCBI Taxonomy" id="37928"/>
    <lineage>
        <taxon>Bacteria</taxon>
        <taxon>Bacillati</taxon>
        <taxon>Actinomycetota</taxon>
        <taxon>Actinomycetes</taxon>
        <taxon>Micrococcales</taxon>
        <taxon>Micrococcaceae</taxon>
        <taxon>Crystallibacter</taxon>
    </lineage>
</organism>
<reference evidence="2 3" key="1">
    <citation type="submission" date="2016-10" db="EMBL/GenBank/DDBJ databases">
        <authorList>
            <person name="de Groot N.N."/>
        </authorList>
    </citation>
    <scope>NUCLEOTIDE SEQUENCE [LARGE SCALE GENOMIC DNA]</scope>
    <source>
        <strain evidence="2 3">DSM 20117</strain>
    </source>
</reference>
<dbReference type="SUPFAM" id="SSF109854">
    <property type="entry name" value="DinB/YfiT-like putative metalloenzymes"/>
    <property type="match status" value="1"/>
</dbReference>
<keyword evidence="2" id="KW-0670">Pyruvate</keyword>